<protein>
    <submittedName>
        <fullName evidence="1">Uncharacterized protein</fullName>
    </submittedName>
</protein>
<sequence length="78" mass="9529">MKLWKKKQNRQHKTMMVMHVQLIRREDDKDDYNDTQTNDTKDDEDMACNNEHDFFLFLCFFKKPIENIVGPFLEMKSI</sequence>
<name>A0A484LXW5_9ASTE</name>
<reference evidence="1 2" key="1">
    <citation type="submission" date="2018-04" db="EMBL/GenBank/DDBJ databases">
        <authorList>
            <person name="Vogel A."/>
        </authorList>
    </citation>
    <scope>NUCLEOTIDE SEQUENCE [LARGE SCALE GENOMIC DNA]</scope>
</reference>
<gene>
    <name evidence="1" type="ORF">CCAM_LOCUS23196</name>
</gene>
<evidence type="ECO:0000313" key="2">
    <source>
        <dbReference type="Proteomes" id="UP000595140"/>
    </source>
</evidence>
<evidence type="ECO:0000313" key="1">
    <source>
        <dbReference type="EMBL" id="VFQ81420.1"/>
    </source>
</evidence>
<keyword evidence="2" id="KW-1185">Reference proteome</keyword>
<dbReference type="Proteomes" id="UP000595140">
    <property type="component" value="Unassembled WGS sequence"/>
</dbReference>
<proteinExistence type="predicted"/>
<accession>A0A484LXW5</accession>
<organism evidence="1 2">
    <name type="scientific">Cuscuta campestris</name>
    <dbReference type="NCBI Taxonomy" id="132261"/>
    <lineage>
        <taxon>Eukaryota</taxon>
        <taxon>Viridiplantae</taxon>
        <taxon>Streptophyta</taxon>
        <taxon>Embryophyta</taxon>
        <taxon>Tracheophyta</taxon>
        <taxon>Spermatophyta</taxon>
        <taxon>Magnoliopsida</taxon>
        <taxon>eudicotyledons</taxon>
        <taxon>Gunneridae</taxon>
        <taxon>Pentapetalae</taxon>
        <taxon>asterids</taxon>
        <taxon>lamiids</taxon>
        <taxon>Solanales</taxon>
        <taxon>Convolvulaceae</taxon>
        <taxon>Cuscuteae</taxon>
        <taxon>Cuscuta</taxon>
        <taxon>Cuscuta subgen. Grammica</taxon>
        <taxon>Cuscuta sect. Cleistogrammica</taxon>
    </lineage>
</organism>
<dbReference type="EMBL" id="OOIL02002239">
    <property type="protein sequence ID" value="VFQ81420.1"/>
    <property type="molecule type" value="Genomic_DNA"/>
</dbReference>
<dbReference type="AlphaFoldDB" id="A0A484LXW5"/>